<name>A0A9Q1GBT5_SYNKA</name>
<evidence type="ECO:0000313" key="2">
    <source>
        <dbReference type="EMBL" id="KAJ8380619.1"/>
    </source>
</evidence>
<reference evidence="2" key="1">
    <citation type="journal article" date="2023" name="Science">
        <title>Genome structures resolve the early diversification of teleost fishes.</title>
        <authorList>
            <person name="Parey E."/>
            <person name="Louis A."/>
            <person name="Montfort J."/>
            <person name="Bouchez O."/>
            <person name="Roques C."/>
            <person name="Iampietro C."/>
            <person name="Lluch J."/>
            <person name="Castinel A."/>
            <person name="Donnadieu C."/>
            <person name="Desvignes T."/>
            <person name="Floi Bucao C."/>
            <person name="Jouanno E."/>
            <person name="Wen M."/>
            <person name="Mejri S."/>
            <person name="Dirks R."/>
            <person name="Jansen H."/>
            <person name="Henkel C."/>
            <person name="Chen W.J."/>
            <person name="Zahm M."/>
            <person name="Cabau C."/>
            <person name="Klopp C."/>
            <person name="Thompson A.W."/>
            <person name="Robinson-Rechavi M."/>
            <person name="Braasch I."/>
            <person name="Lecointre G."/>
            <person name="Bobe J."/>
            <person name="Postlethwait J.H."/>
            <person name="Berthelot C."/>
            <person name="Roest Crollius H."/>
            <person name="Guiguen Y."/>
        </authorList>
    </citation>
    <scope>NUCLEOTIDE SEQUENCE</scope>
    <source>
        <strain evidence="2">WJC10195</strain>
    </source>
</reference>
<feature type="region of interest" description="Disordered" evidence="1">
    <location>
        <begin position="63"/>
        <end position="94"/>
    </location>
</feature>
<feature type="compositionally biased region" description="Basic and acidic residues" evidence="1">
    <location>
        <begin position="63"/>
        <end position="73"/>
    </location>
</feature>
<feature type="compositionally biased region" description="Polar residues" evidence="1">
    <location>
        <begin position="77"/>
        <end position="94"/>
    </location>
</feature>
<dbReference type="Proteomes" id="UP001152622">
    <property type="component" value="Chromosome 1"/>
</dbReference>
<protein>
    <submittedName>
        <fullName evidence="2">Uncharacterized protein</fullName>
    </submittedName>
</protein>
<gene>
    <name evidence="2" type="ORF">SKAU_G00013970</name>
</gene>
<sequence length="221" mass="24523">MSPCPSGLGLAQPSLNLHEPSCHPHAHPTQTAYPFPATYMRNFCCSRTVTTLHFSQAEYKRGRQPGDHCEAARHRASLSTAGSGQDAPSQPQYTVKSTLYPRRRLIPRGAIFPGRESVSGLSGMRRLQRRVRSVCPAPDRCSTFRNIPQNAISGCWEVLNDLLHFQEKEEYFLSPFLAPCNTDDLSPKSPRVSEEVAPNSVSPLSKPSLCSTFLVYSLLLH</sequence>
<dbReference type="EMBL" id="JAINUF010000001">
    <property type="protein sequence ID" value="KAJ8380619.1"/>
    <property type="molecule type" value="Genomic_DNA"/>
</dbReference>
<keyword evidence="3" id="KW-1185">Reference proteome</keyword>
<comment type="caution">
    <text evidence="2">The sequence shown here is derived from an EMBL/GenBank/DDBJ whole genome shotgun (WGS) entry which is preliminary data.</text>
</comment>
<dbReference type="AlphaFoldDB" id="A0A9Q1GBT5"/>
<organism evidence="2 3">
    <name type="scientific">Synaphobranchus kaupii</name>
    <name type="common">Kaup's arrowtooth eel</name>
    <dbReference type="NCBI Taxonomy" id="118154"/>
    <lineage>
        <taxon>Eukaryota</taxon>
        <taxon>Metazoa</taxon>
        <taxon>Chordata</taxon>
        <taxon>Craniata</taxon>
        <taxon>Vertebrata</taxon>
        <taxon>Euteleostomi</taxon>
        <taxon>Actinopterygii</taxon>
        <taxon>Neopterygii</taxon>
        <taxon>Teleostei</taxon>
        <taxon>Anguilliformes</taxon>
        <taxon>Synaphobranchidae</taxon>
        <taxon>Synaphobranchus</taxon>
    </lineage>
</organism>
<accession>A0A9Q1GBT5</accession>
<evidence type="ECO:0000256" key="1">
    <source>
        <dbReference type="SAM" id="MobiDB-lite"/>
    </source>
</evidence>
<evidence type="ECO:0000313" key="3">
    <source>
        <dbReference type="Proteomes" id="UP001152622"/>
    </source>
</evidence>
<proteinExistence type="predicted"/>